<keyword evidence="3" id="KW-1185">Reference proteome</keyword>
<organism evidence="2 3">
    <name type="scientific">Dietzia timorensis</name>
    <dbReference type="NCBI Taxonomy" id="499555"/>
    <lineage>
        <taxon>Bacteria</taxon>
        <taxon>Bacillati</taxon>
        <taxon>Actinomycetota</taxon>
        <taxon>Actinomycetes</taxon>
        <taxon>Mycobacteriales</taxon>
        <taxon>Dietziaceae</taxon>
        <taxon>Dietzia</taxon>
    </lineage>
</organism>
<dbReference type="CDD" id="cd00130">
    <property type="entry name" value="PAS"/>
    <property type="match status" value="1"/>
</dbReference>
<accession>A0A173LR81</accession>
<evidence type="ECO:0000313" key="3">
    <source>
        <dbReference type="Proteomes" id="UP000186104"/>
    </source>
</evidence>
<dbReference type="EMBL" id="CP015961">
    <property type="protein sequence ID" value="ANI93330.1"/>
    <property type="molecule type" value="Genomic_DNA"/>
</dbReference>
<dbReference type="PROSITE" id="PS50112">
    <property type="entry name" value="PAS"/>
    <property type="match status" value="1"/>
</dbReference>
<feature type="domain" description="PAS" evidence="1">
    <location>
        <begin position="1"/>
        <end position="32"/>
    </location>
</feature>
<protein>
    <recommendedName>
        <fullName evidence="1">PAS domain-containing protein</fullName>
    </recommendedName>
</protein>
<sequence>MPMVVFNHQGVIIDVNDAFADVLGRLRGDLLGIPGRDLGFVNVESKLDDALLWLFAGVTESLSVCCQLTSGEGLPVWTEMHMSVSIGRDHSEVLAIVQDRTDEMWDSGSSRDFGS</sequence>
<dbReference type="InterPro" id="IPR000014">
    <property type="entry name" value="PAS"/>
</dbReference>
<dbReference type="Pfam" id="PF00989">
    <property type="entry name" value="PAS"/>
    <property type="match status" value="1"/>
</dbReference>
<gene>
    <name evidence="2" type="ORF">BJL86_2570</name>
</gene>
<evidence type="ECO:0000259" key="1">
    <source>
        <dbReference type="PROSITE" id="PS50112"/>
    </source>
</evidence>
<dbReference type="KEGG" id="dtm:BJL86_2570"/>
<dbReference type="Proteomes" id="UP000186104">
    <property type="component" value="Chromosome"/>
</dbReference>
<dbReference type="InterPro" id="IPR013767">
    <property type="entry name" value="PAS_fold"/>
</dbReference>
<dbReference type="AlphaFoldDB" id="A0A173LR81"/>
<proteinExistence type="predicted"/>
<reference evidence="2 3" key="1">
    <citation type="submission" date="2016-06" db="EMBL/GenBank/DDBJ databases">
        <title>Complete genome sequence of a saline-alkali tolerant type strain Dietzia timorensis ID05-A0528T.</title>
        <authorList>
            <person name="Wu X."/>
        </authorList>
    </citation>
    <scope>NUCLEOTIDE SEQUENCE [LARGE SCALE GENOMIC DNA]</scope>
    <source>
        <strain evidence="2 3">ID05-A0528</strain>
    </source>
</reference>
<dbReference type="Gene3D" id="3.30.450.20">
    <property type="entry name" value="PAS domain"/>
    <property type="match status" value="1"/>
</dbReference>
<dbReference type="STRING" id="499555.BJL86_2570"/>
<dbReference type="InterPro" id="IPR035965">
    <property type="entry name" value="PAS-like_dom_sf"/>
</dbReference>
<dbReference type="SUPFAM" id="SSF55785">
    <property type="entry name" value="PYP-like sensor domain (PAS domain)"/>
    <property type="match status" value="1"/>
</dbReference>
<evidence type="ECO:0000313" key="2">
    <source>
        <dbReference type="EMBL" id="ANI93330.1"/>
    </source>
</evidence>
<name>A0A173LR81_9ACTN</name>